<dbReference type="EMBL" id="JBHSDU010000003">
    <property type="protein sequence ID" value="MFC4309092.1"/>
    <property type="molecule type" value="Genomic_DNA"/>
</dbReference>
<sequence length="307" mass="35678">MKISMPDWYPLETYQRRLSAEEWASELYIRLGLRIAYRNCKAMVEEHAGPIRMGRDQSSPEETFIAVLSDQAPSRKGRFIFDDEPDLSRDWPINALTAFEAEFLAHLLRPYANPEHIAWAQRLALHPELRGEFSVRKEGGEIVEDRESSWDKLPPNMGLLCRDILGARVPLMVNLNLDDESLKTAFEVWLLGMRQQLGGVSKAAFDGKDFKKWHEFKVLQVFDLDLWMEIKGINIKDVVIGRELWPEGDPQLGDFDRTDRLRKVTREINERLFTPWECERLIHQIRLIKFVQSVGGAIKKDSLETTR</sequence>
<dbReference type="Pfam" id="PF19924">
    <property type="entry name" value="DUF6387"/>
    <property type="match status" value="1"/>
</dbReference>
<name>A0ABV8SQ62_9GAMM</name>
<accession>A0ABV8SQ62</accession>
<dbReference type="RefSeq" id="WP_380596155.1">
    <property type="nucleotide sequence ID" value="NZ_JBHSDU010000003.1"/>
</dbReference>
<gene>
    <name evidence="1" type="ORF">ACFPN2_08380</name>
</gene>
<protein>
    <submittedName>
        <fullName evidence="1">DUF6387 family protein</fullName>
    </submittedName>
</protein>
<evidence type="ECO:0000313" key="1">
    <source>
        <dbReference type="EMBL" id="MFC4309092.1"/>
    </source>
</evidence>
<organism evidence="1 2">
    <name type="scientific">Steroidobacter flavus</name>
    <dbReference type="NCBI Taxonomy" id="1842136"/>
    <lineage>
        <taxon>Bacteria</taxon>
        <taxon>Pseudomonadati</taxon>
        <taxon>Pseudomonadota</taxon>
        <taxon>Gammaproteobacteria</taxon>
        <taxon>Steroidobacterales</taxon>
        <taxon>Steroidobacteraceae</taxon>
        <taxon>Steroidobacter</taxon>
    </lineage>
</organism>
<comment type="caution">
    <text evidence="1">The sequence shown here is derived from an EMBL/GenBank/DDBJ whole genome shotgun (WGS) entry which is preliminary data.</text>
</comment>
<dbReference type="Proteomes" id="UP001595904">
    <property type="component" value="Unassembled WGS sequence"/>
</dbReference>
<keyword evidence="2" id="KW-1185">Reference proteome</keyword>
<dbReference type="InterPro" id="IPR045664">
    <property type="entry name" value="DUF6387"/>
</dbReference>
<reference evidence="2" key="1">
    <citation type="journal article" date="2019" name="Int. J. Syst. Evol. Microbiol.">
        <title>The Global Catalogue of Microorganisms (GCM) 10K type strain sequencing project: providing services to taxonomists for standard genome sequencing and annotation.</title>
        <authorList>
            <consortium name="The Broad Institute Genomics Platform"/>
            <consortium name="The Broad Institute Genome Sequencing Center for Infectious Disease"/>
            <person name="Wu L."/>
            <person name="Ma J."/>
        </authorList>
    </citation>
    <scope>NUCLEOTIDE SEQUENCE [LARGE SCALE GENOMIC DNA]</scope>
    <source>
        <strain evidence="2">CGMCC 1.10759</strain>
    </source>
</reference>
<proteinExistence type="predicted"/>
<evidence type="ECO:0000313" key="2">
    <source>
        <dbReference type="Proteomes" id="UP001595904"/>
    </source>
</evidence>